<evidence type="ECO:0000313" key="2">
    <source>
        <dbReference type="EMBL" id="AYN38380.1"/>
    </source>
</evidence>
<dbReference type="Gene3D" id="3.90.25.10">
    <property type="entry name" value="UDP-galactose 4-epimerase, domain 1"/>
    <property type="match status" value="1"/>
</dbReference>
<dbReference type="Gene3D" id="3.40.50.720">
    <property type="entry name" value="NAD(P)-binding Rossmann-like Domain"/>
    <property type="match status" value="1"/>
</dbReference>
<feature type="domain" description="NAD(P)-binding" evidence="1">
    <location>
        <begin position="15"/>
        <end position="187"/>
    </location>
</feature>
<dbReference type="PANTHER" id="PTHR43162:SF1">
    <property type="entry name" value="PRESTALK A DIFFERENTIATION PROTEIN A"/>
    <property type="match status" value="1"/>
</dbReference>
<dbReference type="InterPro" id="IPR016040">
    <property type="entry name" value="NAD(P)-bd_dom"/>
</dbReference>
<dbReference type="RefSeq" id="WP_121785889.1">
    <property type="nucleotide sequence ID" value="NZ_CP033073.1"/>
</dbReference>
<accession>A0A3G2J804</accession>
<dbReference type="Pfam" id="PF13460">
    <property type="entry name" value="NAD_binding_10"/>
    <property type="match status" value="1"/>
</dbReference>
<keyword evidence="3" id="KW-1185">Reference proteome</keyword>
<dbReference type="InterPro" id="IPR036291">
    <property type="entry name" value="NAD(P)-bd_dom_sf"/>
</dbReference>
<protein>
    <recommendedName>
        <fullName evidence="1">NAD(P)-binding domain-containing protein</fullName>
    </recommendedName>
</protein>
<evidence type="ECO:0000313" key="3">
    <source>
        <dbReference type="Proteomes" id="UP000268329"/>
    </source>
</evidence>
<reference evidence="2 3" key="1">
    <citation type="submission" date="2018-10" db="EMBL/GenBank/DDBJ databases">
        <title>The genome of Streptomyces dangxiongensis Z022.</title>
        <authorList>
            <person name="Zhang B."/>
        </authorList>
    </citation>
    <scope>NUCLEOTIDE SEQUENCE [LARGE SCALE GENOMIC DNA]</scope>
    <source>
        <strain evidence="2 3">Z022</strain>
    </source>
</reference>
<dbReference type="AlphaFoldDB" id="A0A3G2J804"/>
<dbReference type="InterPro" id="IPR051604">
    <property type="entry name" value="Ergot_Alk_Oxidoreductase"/>
</dbReference>
<sequence>MTATATTSRHIVLTGATGQIAPLVVRHLAAHHRLTLTSRTARTTTRRPGAEHVACDYDAPESLVDAFRGADALFVVTNDPTRPEHDRNILKAAVEASVGHIVKLSAAAVHDRGAQDLVTRWQRDNEERIRRSGIPWTMIQPRLFMSHALAWASSIRTAGVTYALHPHSRNACIAPEDIAEASARVLGDAQHHFRSYELTGPQSLTAHEQSAVLAELLGRPLVCRELSRAEAHASYSRRYPTAMADALVASAERQLAGAKARTTDTVERLTGRPATTFAEWAARHRDRFV</sequence>
<dbReference type="EMBL" id="CP033073">
    <property type="protein sequence ID" value="AYN38380.1"/>
    <property type="molecule type" value="Genomic_DNA"/>
</dbReference>
<proteinExistence type="predicted"/>
<organism evidence="2 3">
    <name type="scientific">Streptomyces dangxiongensis</name>
    <dbReference type="NCBI Taxonomy" id="1442032"/>
    <lineage>
        <taxon>Bacteria</taxon>
        <taxon>Bacillati</taxon>
        <taxon>Actinomycetota</taxon>
        <taxon>Actinomycetes</taxon>
        <taxon>Kitasatosporales</taxon>
        <taxon>Streptomycetaceae</taxon>
        <taxon>Streptomyces</taxon>
    </lineage>
</organism>
<dbReference type="PANTHER" id="PTHR43162">
    <property type="match status" value="1"/>
</dbReference>
<dbReference type="KEGG" id="sdd:D9753_04945"/>
<dbReference type="OrthoDB" id="116343at2"/>
<gene>
    <name evidence="2" type="ORF">D9753_04945</name>
</gene>
<evidence type="ECO:0000259" key="1">
    <source>
        <dbReference type="Pfam" id="PF13460"/>
    </source>
</evidence>
<dbReference type="Proteomes" id="UP000268329">
    <property type="component" value="Chromosome"/>
</dbReference>
<name>A0A3G2J804_9ACTN</name>
<dbReference type="SUPFAM" id="SSF51735">
    <property type="entry name" value="NAD(P)-binding Rossmann-fold domains"/>
    <property type="match status" value="1"/>
</dbReference>